<sequence>MATTTIAQDLDTLSAADLLPLSQADGSLTVHAFTSRIGRVEEAFEAAYPGVDMIGFDMTSTEMIARLQNEAAAQIGNADVIYVCNAPVVLTDLPATDLIAPYVPPRVADALPDTAQPRLLQQRVSTKVLM</sequence>
<proteinExistence type="predicted"/>
<dbReference type="Proteomes" id="UP000199585">
    <property type="component" value="Unassembled WGS sequence"/>
</dbReference>
<protein>
    <submittedName>
        <fullName evidence="1">Iron(III) transport system substrate-binding protein</fullName>
    </submittedName>
</protein>
<accession>A0A1H8B3D0</accession>
<evidence type="ECO:0000313" key="2">
    <source>
        <dbReference type="Proteomes" id="UP000199585"/>
    </source>
</evidence>
<gene>
    <name evidence="1" type="ORF">SAMN04488003_104143</name>
</gene>
<dbReference type="AlphaFoldDB" id="A0A1H8B3D0"/>
<evidence type="ECO:0000313" key="1">
    <source>
        <dbReference type="EMBL" id="SEM77236.1"/>
    </source>
</evidence>
<reference evidence="1 2" key="1">
    <citation type="submission" date="2016-10" db="EMBL/GenBank/DDBJ databases">
        <authorList>
            <person name="de Groot N.N."/>
        </authorList>
    </citation>
    <scope>NUCLEOTIDE SEQUENCE [LARGE SCALE GENOMIC DNA]</scope>
    <source>
        <strain evidence="1 2">DSM 16213</strain>
    </source>
</reference>
<dbReference type="RefSeq" id="WP_218139822.1">
    <property type="nucleotide sequence ID" value="NZ_FOCI01000004.1"/>
</dbReference>
<keyword evidence="2" id="KW-1185">Reference proteome</keyword>
<dbReference type="Gene3D" id="3.40.190.10">
    <property type="entry name" value="Periplasmic binding protein-like II"/>
    <property type="match status" value="1"/>
</dbReference>
<name>A0A1H8B3D0_9RHOB</name>
<dbReference type="STRING" id="245187.SAMN04488003_104143"/>
<dbReference type="EMBL" id="FOCI01000004">
    <property type="protein sequence ID" value="SEM77236.1"/>
    <property type="molecule type" value="Genomic_DNA"/>
</dbReference>
<organism evidence="1 2">
    <name type="scientific">Loktanella fryxellensis</name>
    <dbReference type="NCBI Taxonomy" id="245187"/>
    <lineage>
        <taxon>Bacteria</taxon>
        <taxon>Pseudomonadati</taxon>
        <taxon>Pseudomonadota</taxon>
        <taxon>Alphaproteobacteria</taxon>
        <taxon>Rhodobacterales</taxon>
        <taxon>Roseobacteraceae</taxon>
        <taxon>Loktanella</taxon>
    </lineage>
</organism>
<dbReference type="SUPFAM" id="SSF53850">
    <property type="entry name" value="Periplasmic binding protein-like II"/>
    <property type="match status" value="1"/>
</dbReference>